<proteinExistence type="predicted"/>
<feature type="region of interest" description="Disordered" evidence="4">
    <location>
        <begin position="36"/>
        <end position="63"/>
    </location>
</feature>
<evidence type="ECO:0000313" key="8">
    <source>
        <dbReference type="Proteomes" id="UP000315295"/>
    </source>
</evidence>
<dbReference type="STRING" id="106549.A0A540MDU7"/>
<protein>
    <recommendedName>
        <fullName evidence="6">X8 domain-containing protein</fullName>
    </recommendedName>
</protein>
<evidence type="ECO:0000256" key="1">
    <source>
        <dbReference type="ARBA" id="ARBA00004609"/>
    </source>
</evidence>
<keyword evidence="2" id="KW-0336">GPI-anchor</keyword>
<evidence type="ECO:0000256" key="4">
    <source>
        <dbReference type="SAM" id="MobiDB-lite"/>
    </source>
</evidence>
<dbReference type="GO" id="GO:0009506">
    <property type="term" value="C:plasmodesma"/>
    <property type="evidence" value="ECO:0007669"/>
    <property type="project" value="UniProtKB-ARBA"/>
</dbReference>
<evidence type="ECO:0000259" key="6">
    <source>
        <dbReference type="SMART" id="SM00768"/>
    </source>
</evidence>
<dbReference type="PANTHER" id="PTHR31044:SF103">
    <property type="entry name" value="MAJOR POLLEN ALLERGEN OLE E 10-LIKE"/>
    <property type="match status" value="1"/>
</dbReference>
<dbReference type="SMART" id="SM00768">
    <property type="entry name" value="X8"/>
    <property type="match status" value="1"/>
</dbReference>
<keyword evidence="8" id="KW-1185">Reference proteome</keyword>
<dbReference type="GO" id="GO:0098552">
    <property type="term" value="C:side of membrane"/>
    <property type="evidence" value="ECO:0007669"/>
    <property type="project" value="UniProtKB-KW"/>
</dbReference>
<evidence type="ECO:0000256" key="5">
    <source>
        <dbReference type="SAM" id="SignalP"/>
    </source>
</evidence>
<dbReference type="AlphaFoldDB" id="A0A540MDU7"/>
<keyword evidence="3 5" id="KW-0732">Signal</keyword>
<gene>
    <name evidence="7" type="ORF">C1H46_017489</name>
</gene>
<evidence type="ECO:0000256" key="3">
    <source>
        <dbReference type="ARBA" id="ARBA00022729"/>
    </source>
</evidence>
<dbReference type="PANTHER" id="PTHR31044">
    <property type="entry name" value="BETA-1,3 GLUCANASE"/>
    <property type="match status" value="1"/>
</dbReference>
<feature type="signal peptide" evidence="5">
    <location>
        <begin position="1"/>
        <end position="22"/>
    </location>
</feature>
<dbReference type="GO" id="GO:0005886">
    <property type="term" value="C:plasma membrane"/>
    <property type="evidence" value="ECO:0007669"/>
    <property type="project" value="UniProtKB-SubCell"/>
</dbReference>
<evidence type="ECO:0000313" key="7">
    <source>
        <dbReference type="EMBL" id="TQD96884.1"/>
    </source>
</evidence>
<dbReference type="InterPro" id="IPR012946">
    <property type="entry name" value="X8"/>
</dbReference>
<feature type="chain" id="PRO_5021731659" description="X8 domain-containing protein" evidence="5">
    <location>
        <begin position="23"/>
        <end position="205"/>
    </location>
</feature>
<feature type="domain" description="X8" evidence="6">
    <location>
        <begin position="126"/>
        <end position="195"/>
    </location>
</feature>
<accession>A0A540MDU7</accession>
<keyword evidence="2" id="KW-0472">Membrane</keyword>
<keyword evidence="2" id="KW-0325">Glycoprotein</keyword>
<evidence type="ECO:0000256" key="2">
    <source>
        <dbReference type="ARBA" id="ARBA00022622"/>
    </source>
</evidence>
<dbReference type="EMBL" id="VIEB01000284">
    <property type="protein sequence ID" value="TQD96884.1"/>
    <property type="molecule type" value="Genomic_DNA"/>
</dbReference>
<feature type="region of interest" description="Disordered" evidence="4">
    <location>
        <begin position="81"/>
        <end position="107"/>
    </location>
</feature>
<reference evidence="7 8" key="1">
    <citation type="journal article" date="2019" name="G3 (Bethesda)">
        <title>Sequencing of a Wild Apple (Malus baccata) Genome Unravels the Differences Between Cultivated and Wild Apple Species Regarding Disease Resistance and Cold Tolerance.</title>
        <authorList>
            <person name="Chen X."/>
        </authorList>
    </citation>
    <scope>NUCLEOTIDE SEQUENCE [LARGE SCALE GENOMIC DNA]</scope>
    <source>
        <strain evidence="8">cv. Shandingzi</strain>
        <tissue evidence="7">Leaves</tissue>
    </source>
</reference>
<dbReference type="Proteomes" id="UP000315295">
    <property type="component" value="Unassembled WGS sequence"/>
</dbReference>
<name>A0A540MDU7_MALBA</name>
<comment type="subcellular location">
    <subcellularLocation>
        <location evidence="1">Cell membrane</location>
        <topology evidence="1">Lipid-anchor</topology>
        <topology evidence="1">GPI-anchor</topology>
    </subcellularLocation>
</comment>
<comment type="caution">
    <text evidence="7">The sequence shown here is derived from an EMBL/GenBank/DDBJ whole genome shotgun (WGS) entry which is preliminary data.</text>
</comment>
<organism evidence="7 8">
    <name type="scientific">Malus baccata</name>
    <name type="common">Siberian crab apple</name>
    <name type="synonym">Pyrus baccata</name>
    <dbReference type="NCBI Taxonomy" id="106549"/>
    <lineage>
        <taxon>Eukaryota</taxon>
        <taxon>Viridiplantae</taxon>
        <taxon>Streptophyta</taxon>
        <taxon>Embryophyta</taxon>
        <taxon>Tracheophyta</taxon>
        <taxon>Spermatophyta</taxon>
        <taxon>Magnoliopsida</taxon>
        <taxon>eudicotyledons</taxon>
        <taxon>Gunneridae</taxon>
        <taxon>Pentapetalae</taxon>
        <taxon>rosids</taxon>
        <taxon>fabids</taxon>
        <taxon>Rosales</taxon>
        <taxon>Rosaceae</taxon>
        <taxon>Amygdaloideae</taxon>
        <taxon>Maleae</taxon>
        <taxon>Malus</taxon>
    </lineage>
</organism>
<keyword evidence="2" id="KW-0449">Lipoprotein</keyword>
<dbReference type="Pfam" id="PF07983">
    <property type="entry name" value="X8"/>
    <property type="match status" value="1"/>
</dbReference>
<sequence>MAIGKKSLACIALPIFVSFCTCFFVNPEPIEHSNHIYSTNNEPVTPSLKHDTNNEPEPSTLIHGTNEHIKHSNYIYSTNSESVTPSLKHDTNSEPVTPSLIHGTNSEPVAPSLVHGMQLTKRNTNTWCIAKPTTGDQMLDANIQFCCTQPGVDCGPIQPGGRCYYPDHKCSHASVVMNIKSGSHKVLWSHNHCTLLEDQVIGLGN</sequence>
<dbReference type="InterPro" id="IPR044788">
    <property type="entry name" value="X8_dom_prot"/>
</dbReference>